<keyword evidence="3" id="KW-1185">Reference proteome</keyword>
<proteinExistence type="predicted"/>
<name>A0AAD3RF31_LATJO</name>
<protein>
    <submittedName>
        <fullName evidence="2">Uncharacterized protein</fullName>
    </submittedName>
</protein>
<dbReference type="EMBL" id="BRZM01000126">
    <property type="protein sequence ID" value="GLD68159.1"/>
    <property type="molecule type" value="Genomic_DNA"/>
</dbReference>
<feature type="chain" id="PRO_5041954377" evidence="1">
    <location>
        <begin position="25"/>
        <end position="111"/>
    </location>
</feature>
<comment type="caution">
    <text evidence="2">The sequence shown here is derived from an EMBL/GenBank/DDBJ whole genome shotgun (WGS) entry which is preliminary data.</text>
</comment>
<keyword evidence="1" id="KW-0732">Signal</keyword>
<sequence length="111" mass="12535">MKMAGLRLMAVALVFFLSAEPSLAAMDQTWLANIIEGIKNQYALGDTFSLAVNVPQDQDPSNLQQVLQGDPADKVTQTVSQGQVYQVHQLLHRWRCYTLMCRKHRRGNNYA</sequence>
<evidence type="ECO:0000256" key="1">
    <source>
        <dbReference type="SAM" id="SignalP"/>
    </source>
</evidence>
<accession>A0AAD3RF31</accession>
<evidence type="ECO:0000313" key="2">
    <source>
        <dbReference type="EMBL" id="GLD68159.1"/>
    </source>
</evidence>
<dbReference type="Proteomes" id="UP001279410">
    <property type="component" value="Unassembled WGS sequence"/>
</dbReference>
<reference evidence="2" key="1">
    <citation type="submission" date="2022-08" db="EMBL/GenBank/DDBJ databases">
        <title>Genome sequencing of akame (Lates japonicus).</title>
        <authorList>
            <person name="Hashiguchi Y."/>
            <person name="Takahashi H."/>
        </authorList>
    </citation>
    <scope>NUCLEOTIDE SEQUENCE</scope>
    <source>
        <strain evidence="2">Kochi</strain>
    </source>
</reference>
<dbReference type="AlphaFoldDB" id="A0AAD3RF31"/>
<organism evidence="2 3">
    <name type="scientific">Lates japonicus</name>
    <name type="common">Japanese lates</name>
    <dbReference type="NCBI Taxonomy" id="270547"/>
    <lineage>
        <taxon>Eukaryota</taxon>
        <taxon>Metazoa</taxon>
        <taxon>Chordata</taxon>
        <taxon>Craniata</taxon>
        <taxon>Vertebrata</taxon>
        <taxon>Euteleostomi</taxon>
        <taxon>Actinopterygii</taxon>
        <taxon>Neopterygii</taxon>
        <taxon>Teleostei</taxon>
        <taxon>Neoteleostei</taxon>
        <taxon>Acanthomorphata</taxon>
        <taxon>Carangaria</taxon>
        <taxon>Carangaria incertae sedis</taxon>
        <taxon>Centropomidae</taxon>
        <taxon>Lates</taxon>
    </lineage>
</organism>
<evidence type="ECO:0000313" key="3">
    <source>
        <dbReference type="Proteomes" id="UP001279410"/>
    </source>
</evidence>
<gene>
    <name evidence="2" type="ORF">AKAME5_001947200</name>
</gene>
<feature type="signal peptide" evidence="1">
    <location>
        <begin position="1"/>
        <end position="24"/>
    </location>
</feature>